<dbReference type="SUPFAM" id="SSF51984">
    <property type="entry name" value="MurCD N-terminal domain"/>
    <property type="match status" value="1"/>
</dbReference>
<keyword evidence="7" id="KW-0131">Cell cycle</keyword>
<dbReference type="GO" id="GO:0051301">
    <property type="term" value="P:cell division"/>
    <property type="evidence" value="ECO:0007669"/>
    <property type="project" value="UniProtKB-KW"/>
</dbReference>
<dbReference type="Pfam" id="PF01225">
    <property type="entry name" value="Mur_ligase"/>
    <property type="match status" value="1"/>
</dbReference>
<feature type="domain" description="Mur ligase N-terminal catalytic" evidence="9">
    <location>
        <begin position="226"/>
        <end position="307"/>
    </location>
</feature>
<dbReference type="GO" id="GO:0009252">
    <property type="term" value="P:peptidoglycan biosynthetic process"/>
    <property type="evidence" value="ECO:0007669"/>
    <property type="project" value="UniProtKB-KW"/>
</dbReference>
<evidence type="ECO:0000256" key="2">
    <source>
        <dbReference type="ARBA" id="ARBA00022618"/>
    </source>
</evidence>
<name>A0A0G1NAJ9_9BACT</name>
<keyword evidence="8" id="KW-0961">Cell wall biogenesis/degradation</keyword>
<dbReference type="InterPro" id="IPR013221">
    <property type="entry name" value="Mur_ligase_cen"/>
</dbReference>
<dbReference type="EMBL" id="LCLM01000007">
    <property type="protein sequence ID" value="KKU17541.1"/>
    <property type="molecule type" value="Genomic_DNA"/>
</dbReference>
<feature type="domain" description="Mur ligase C-terminal" evidence="10">
    <location>
        <begin position="70"/>
        <end position="198"/>
    </location>
</feature>
<dbReference type="InterPro" id="IPR050061">
    <property type="entry name" value="MurCDEF_pg_biosynth"/>
</dbReference>
<dbReference type="SUPFAM" id="SSF53623">
    <property type="entry name" value="MurD-like peptide ligases, catalytic domain"/>
    <property type="match status" value="1"/>
</dbReference>
<dbReference type="Pfam" id="PF08245">
    <property type="entry name" value="Mur_ligase_M"/>
    <property type="match status" value="1"/>
</dbReference>
<keyword evidence="4" id="KW-0067">ATP-binding</keyword>
<evidence type="ECO:0000259" key="10">
    <source>
        <dbReference type="Pfam" id="PF02875"/>
    </source>
</evidence>
<evidence type="ECO:0000256" key="8">
    <source>
        <dbReference type="ARBA" id="ARBA00023316"/>
    </source>
</evidence>
<dbReference type="GO" id="GO:0005524">
    <property type="term" value="F:ATP binding"/>
    <property type="evidence" value="ECO:0007669"/>
    <property type="project" value="UniProtKB-KW"/>
</dbReference>
<reference evidence="12 13" key="1">
    <citation type="journal article" date="2015" name="Nature">
        <title>rRNA introns, odd ribosomes, and small enigmatic genomes across a large radiation of phyla.</title>
        <authorList>
            <person name="Brown C.T."/>
            <person name="Hug L.A."/>
            <person name="Thomas B.C."/>
            <person name="Sharon I."/>
            <person name="Castelle C.J."/>
            <person name="Singh A."/>
            <person name="Wilkins M.J."/>
            <person name="Williams K.H."/>
            <person name="Banfield J.F."/>
        </authorList>
    </citation>
    <scope>NUCLEOTIDE SEQUENCE [LARGE SCALE GENOMIC DNA]</scope>
</reference>
<feature type="domain" description="Mur ligase central" evidence="11">
    <location>
        <begin position="316"/>
        <end position="447"/>
    </location>
</feature>
<proteinExistence type="predicted"/>
<dbReference type="InterPro" id="IPR036615">
    <property type="entry name" value="Mur_ligase_C_dom_sf"/>
</dbReference>
<dbReference type="Pfam" id="PF02875">
    <property type="entry name" value="Mur_ligase_C"/>
    <property type="match status" value="2"/>
</dbReference>
<dbReference type="PANTHER" id="PTHR43445">
    <property type="entry name" value="UDP-N-ACETYLMURAMATE--L-ALANINE LIGASE-RELATED"/>
    <property type="match status" value="1"/>
</dbReference>
<evidence type="ECO:0000256" key="6">
    <source>
        <dbReference type="ARBA" id="ARBA00022984"/>
    </source>
</evidence>
<sequence length="635" mass="70546">NKDDASFAYLKSKLKDKKIVVYERSKEVAGILPGAYNESNLAAALAVIENLGINKKEALKTLHSFELPTGRLQKVDLGQPFDIYIDFAHTPNALENVLSFLREKTKGRLIAVFGCAGERDTTKRPKMAEISTRLADFSIFTAEDPRNEKIEDILAQMERGVKNPQAKYVKIRERGEAISYAINKIAQKGDTVVICGKGHEKSMAYGHTEYPWSDYEAVKAAFKKYVHFMGIGGSGIGGVADLARKFGYQVSGCDLETSGHNVKHLKNVNLVVATPAVFFQSADNSEVIEAKKRGILMTWQEFLGKYLHQGKKVICITGTHGKSTTTAMVGKLLEDAGLDPLVSLGAKVEKWGGSTRFGKGKYFVTEADEFFDNFLNYHPEIMIINNIEFDHPDYFEDEESVLTSFRKFVGNLTGEKALIVNEDDPGVKKLLEGLDLNNVKLIKYHPRKDKLGFDLKVPGKHNVANALGVVALGKYLGINDPLVEKSLATFVGVGRRMELIGENKGIKIYDDYAHHPTAIAATLAGLREIYPNKRIWAIVEAHGFKRTKALINKYQGVFDKADMVVIGPIFKARDPETFGMTEKLIAQASKHKKALAFSKLDEMFDYLKKNLVSGDIVLVMGAGKSNLWTQKLLRK</sequence>
<evidence type="ECO:0000256" key="4">
    <source>
        <dbReference type="ARBA" id="ARBA00022840"/>
    </source>
</evidence>
<evidence type="ECO:0000256" key="5">
    <source>
        <dbReference type="ARBA" id="ARBA00022960"/>
    </source>
</evidence>
<feature type="domain" description="Mur ligase C-terminal" evidence="10">
    <location>
        <begin position="495"/>
        <end position="623"/>
    </location>
</feature>
<evidence type="ECO:0000256" key="1">
    <source>
        <dbReference type="ARBA" id="ARBA00022598"/>
    </source>
</evidence>
<keyword evidence="6" id="KW-0573">Peptidoglycan synthesis</keyword>
<keyword evidence="1 12" id="KW-0436">Ligase</keyword>
<dbReference type="GO" id="GO:0071555">
    <property type="term" value="P:cell wall organization"/>
    <property type="evidence" value="ECO:0007669"/>
    <property type="project" value="UniProtKB-KW"/>
</dbReference>
<organism evidence="12 13">
    <name type="scientific">Candidatus Woesebacteria bacterium GW2011_GWC2_45_9</name>
    <dbReference type="NCBI Taxonomy" id="1618589"/>
    <lineage>
        <taxon>Bacteria</taxon>
        <taxon>Candidatus Woeseibacteriota</taxon>
    </lineage>
</organism>
<dbReference type="InterPro" id="IPR000713">
    <property type="entry name" value="Mur_ligase_N"/>
</dbReference>
<accession>A0A0G1NAJ9</accession>
<dbReference type="Proteomes" id="UP000034922">
    <property type="component" value="Unassembled WGS sequence"/>
</dbReference>
<keyword evidence="5" id="KW-0133">Cell shape</keyword>
<evidence type="ECO:0000256" key="3">
    <source>
        <dbReference type="ARBA" id="ARBA00022741"/>
    </source>
</evidence>
<gene>
    <name evidence="12" type="ORF">UX25_C0007G0010</name>
</gene>
<dbReference type="Gene3D" id="3.40.50.720">
    <property type="entry name" value="NAD(P)-binding Rossmann-like Domain"/>
    <property type="match status" value="1"/>
</dbReference>
<dbReference type="Gene3D" id="3.90.190.20">
    <property type="entry name" value="Mur ligase, C-terminal domain"/>
    <property type="match status" value="2"/>
</dbReference>
<evidence type="ECO:0000313" key="13">
    <source>
        <dbReference type="Proteomes" id="UP000034922"/>
    </source>
</evidence>
<feature type="non-terminal residue" evidence="12">
    <location>
        <position position="1"/>
    </location>
</feature>
<dbReference type="PANTHER" id="PTHR43445:SF3">
    <property type="entry name" value="UDP-N-ACETYLMURAMATE--L-ALANINE LIGASE"/>
    <property type="match status" value="1"/>
</dbReference>
<keyword evidence="2" id="KW-0132">Cell division</keyword>
<protein>
    <submittedName>
        <fullName evidence="12">UDP-N-acetylmuramate-L-alanine ligase</fullName>
    </submittedName>
</protein>
<evidence type="ECO:0000259" key="11">
    <source>
        <dbReference type="Pfam" id="PF08245"/>
    </source>
</evidence>
<dbReference type="InterPro" id="IPR036565">
    <property type="entry name" value="Mur-like_cat_sf"/>
</dbReference>
<dbReference type="SUPFAM" id="SSF53244">
    <property type="entry name" value="MurD-like peptide ligases, peptide-binding domain"/>
    <property type="match status" value="2"/>
</dbReference>
<evidence type="ECO:0000313" key="12">
    <source>
        <dbReference type="EMBL" id="KKU17541.1"/>
    </source>
</evidence>
<evidence type="ECO:0000256" key="7">
    <source>
        <dbReference type="ARBA" id="ARBA00023306"/>
    </source>
</evidence>
<dbReference type="Gene3D" id="3.40.1190.10">
    <property type="entry name" value="Mur-like, catalytic domain"/>
    <property type="match status" value="1"/>
</dbReference>
<dbReference type="GO" id="GO:0008360">
    <property type="term" value="P:regulation of cell shape"/>
    <property type="evidence" value="ECO:0007669"/>
    <property type="project" value="UniProtKB-KW"/>
</dbReference>
<dbReference type="InterPro" id="IPR004101">
    <property type="entry name" value="Mur_ligase_C"/>
</dbReference>
<comment type="caution">
    <text evidence="12">The sequence shown here is derived from an EMBL/GenBank/DDBJ whole genome shotgun (WGS) entry which is preliminary data.</text>
</comment>
<dbReference type="GO" id="GO:0016881">
    <property type="term" value="F:acid-amino acid ligase activity"/>
    <property type="evidence" value="ECO:0007669"/>
    <property type="project" value="InterPro"/>
</dbReference>
<evidence type="ECO:0000259" key="9">
    <source>
        <dbReference type="Pfam" id="PF01225"/>
    </source>
</evidence>
<dbReference type="PATRIC" id="fig|1618589.3.peg.158"/>
<keyword evidence="3" id="KW-0547">Nucleotide-binding</keyword>
<dbReference type="AlphaFoldDB" id="A0A0G1NAJ9"/>
<dbReference type="STRING" id="1618589.UX25_C0007G0010"/>